<name>A0A818BPI3_9BILA</name>
<dbReference type="GO" id="GO:0000963">
    <property type="term" value="P:mitochondrial RNA processing"/>
    <property type="evidence" value="ECO:0007669"/>
    <property type="project" value="TreeGrafter"/>
</dbReference>
<dbReference type="GO" id="GO:0044528">
    <property type="term" value="P:regulation of mitochondrial mRNA stability"/>
    <property type="evidence" value="ECO:0007669"/>
    <property type="project" value="TreeGrafter"/>
</dbReference>
<dbReference type="InterPro" id="IPR013584">
    <property type="entry name" value="RAP"/>
</dbReference>
<reference evidence="2" key="1">
    <citation type="submission" date="2021-02" db="EMBL/GenBank/DDBJ databases">
        <authorList>
            <person name="Nowell W R."/>
        </authorList>
    </citation>
    <scope>NUCLEOTIDE SEQUENCE</scope>
</reference>
<feature type="domain" description="RAP" evidence="1">
    <location>
        <begin position="823"/>
        <end position="881"/>
    </location>
</feature>
<dbReference type="GO" id="GO:0005759">
    <property type="term" value="C:mitochondrial matrix"/>
    <property type="evidence" value="ECO:0007669"/>
    <property type="project" value="TreeGrafter"/>
</dbReference>
<proteinExistence type="predicted"/>
<dbReference type="InterPro" id="IPR050870">
    <property type="entry name" value="FAST_kinase"/>
</dbReference>
<evidence type="ECO:0000259" key="1">
    <source>
        <dbReference type="PROSITE" id="PS51286"/>
    </source>
</evidence>
<dbReference type="SMART" id="SM00952">
    <property type="entry name" value="RAP"/>
    <property type="match status" value="1"/>
</dbReference>
<organism evidence="2 4">
    <name type="scientific">Rotaria socialis</name>
    <dbReference type="NCBI Taxonomy" id="392032"/>
    <lineage>
        <taxon>Eukaryota</taxon>
        <taxon>Metazoa</taxon>
        <taxon>Spiralia</taxon>
        <taxon>Gnathifera</taxon>
        <taxon>Rotifera</taxon>
        <taxon>Eurotatoria</taxon>
        <taxon>Bdelloidea</taxon>
        <taxon>Philodinida</taxon>
        <taxon>Philodinidae</taxon>
        <taxon>Rotaria</taxon>
    </lineage>
</organism>
<dbReference type="InterPro" id="IPR013579">
    <property type="entry name" value="FAST_2"/>
</dbReference>
<dbReference type="EMBL" id="CAJOBR010003887">
    <property type="protein sequence ID" value="CAF4756434.1"/>
    <property type="molecule type" value="Genomic_DNA"/>
</dbReference>
<sequence>MYLISCRPLFLHRVKQQLWTIKPCIRTITDTYISDEQFKIDDEDSTQTKSFVHDSLMQSIQSCSSLSTLFPLVRANLPQHRAQHIAAALLRACNIVRSCAYFHPINMEHYRKKLLIHPIFDLLCHLCEHRLLELNFEDHVNIMSSLVKLDIRMTSSESPFLRHLFTALAQTEYIEKFDLNLLNRFLIALVKKSNRHLLLPLYKPLLERFRQLLFEIGPSHTPSTIKCTIGIMHLLGMAIPLSSNQTDDTQARPDTLVRLLTLGGMFPVQMKKWIPHAFINWNVNLNRILWFDIYLILSSAKRHFRPLNDLFDLAVTRCNNELDQNNFLVDHDTLYMTCALYKYSRIKLKLRLNRRLHMCLDNFDPHEICLLYQHVNPDTCNDWELLARMHHKLKQISLSNEEYESDFWPMLSVLTEHINKNIDYYTTETAGADFIMHLRAEIERKKSRANETWFIRDQYLLILTFYLKYALSGTAIPRNIMTNADPMISQANLKDTGTLLAGYYNAASSGLPDAANMTFQRQIKQIHEMIVHHKMEHLSNLSIYPFSHIVNFLSYITSSRYSIDTPLLEPFFERLNTFDSQTSLTLRDVNNLSLLFSHSARLYPSLLDAMCSTLIDTQTTSLRLIATFCRCLYKVNYKPEQINDLCSLARHLYANEDEIRPIDMLWLSMTSTGLLNQLDEKLLNDIFSLSFLGNIDQASSKKNSIQLGQPLFRLNQIVCIDHPQLNIPWFNDRFGFEVVLPDTRRHWMARNTTFDHIESNLTTMLGGKQYLQIHTFSPYFHEIDFECILRLDNRQPVRCDQYDFTKNIGGNKELHIPEGCERVAILVTTPNHYCHNTTHYVGSVEVSFRHLKKLGYQLVILPYYELATIESSASRFRYLHNKLFKNNQYTNSYVGSKSTSIHFVIKSKIRLFLYGASTQEETICYNSNTYRALLDFKYQIFDGGFMVLEFGCLYIKNVKFYQPVNPNVNKNVDIIAAACYDLTEAHGLHIKSKEDKDLEICTKNKFETIIASAQANSNDNGKNTSLVLGSIGCGAF</sequence>
<dbReference type="InterPro" id="IPR043472">
    <property type="entry name" value="Macro_dom-like"/>
</dbReference>
<dbReference type="Proteomes" id="UP000663872">
    <property type="component" value="Unassembled WGS sequence"/>
</dbReference>
<dbReference type="GO" id="GO:0003723">
    <property type="term" value="F:RNA binding"/>
    <property type="evidence" value="ECO:0007669"/>
    <property type="project" value="TreeGrafter"/>
</dbReference>
<protein>
    <recommendedName>
        <fullName evidence="1">RAP domain-containing protein</fullName>
    </recommendedName>
</protein>
<accession>A0A818BPI3</accession>
<gene>
    <name evidence="2" type="ORF">GRG538_LOCUS11758</name>
    <name evidence="3" type="ORF">QYT958_LOCUS21347</name>
</gene>
<dbReference type="EMBL" id="CAJNYT010001592">
    <property type="protein sequence ID" value="CAF3420551.1"/>
    <property type="molecule type" value="Genomic_DNA"/>
</dbReference>
<dbReference type="GO" id="GO:0035770">
    <property type="term" value="C:ribonucleoprotein granule"/>
    <property type="evidence" value="ECO:0007669"/>
    <property type="project" value="TreeGrafter"/>
</dbReference>
<dbReference type="PANTHER" id="PTHR21228">
    <property type="entry name" value="FAST LEU-RICH DOMAIN-CONTAINING"/>
    <property type="match status" value="1"/>
</dbReference>
<evidence type="ECO:0000313" key="3">
    <source>
        <dbReference type="EMBL" id="CAF4756434.1"/>
    </source>
</evidence>
<dbReference type="AlphaFoldDB" id="A0A818BPI3"/>
<comment type="caution">
    <text evidence="2">The sequence shown here is derived from an EMBL/GenBank/DDBJ whole genome shotgun (WGS) entry which is preliminary data.</text>
</comment>
<dbReference type="Gene3D" id="3.40.220.10">
    <property type="entry name" value="Leucine Aminopeptidase, subunit E, domain 1"/>
    <property type="match status" value="1"/>
</dbReference>
<dbReference type="PANTHER" id="PTHR21228:SF72">
    <property type="entry name" value="LD32258P"/>
    <property type="match status" value="1"/>
</dbReference>
<dbReference type="PROSITE" id="PS51286">
    <property type="entry name" value="RAP"/>
    <property type="match status" value="1"/>
</dbReference>
<dbReference type="Pfam" id="PF08373">
    <property type="entry name" value="RAP"/>
    <property type="match status" value="1"/>
</dbReference>
<evidence type="ECO:0000313" key="4">
    <source>
        <dbReference type="Proteomes" id="UP000663872"/>
    </source>
</evidence>
<evidence type="ECO:0000313" key="2">
    <source>
        <dbReference type="EMBL" id="CAF3420551.1"/>
    </source>
</evidence>
<dbReference type="Proteomes" id="UP000663848">
    <property type="component" value="Unassembled WGS sequence"/>
</dbReference>
<dbReference type="Pfam" id="PF08368">
    <property type="entry name" value="FAST_2"/>
    <property type="match status" value="1"/>
</dbReference>